<keyword evidence="3" id="KW-1185">Reference proteome</keyword>
<sequence length="96" mass="10447">MTGLIKDYQTRDLVLSVLLLPLTFSAPVFYSLDAAPVFLKIIGAVNPLTYQVVFVRDLMGGTVNWVALAVTVVCLLAISVIGVLSTSRMRRLSFEG</sequence>
<evidence type="ECO:0000313" key="2">
    <source>
        <dbReference type="EMBL" id="NMM93836.1"/>
    </source>
</evidence>
<comment type="caution">
    <text evidence="2">The sequence shown here is derived from an EMBL/GenBank/DDBJ whole genome shotgun (WGS) entry which is preliminary data.</text>
</comment>
<keyword evidence="1" id="KW-0812">Transmembrane</keyword>
<dbReference type="Proteomes" id="UP000532194">
    <property type="component" value="Unassembled WGS sequence"/>
</dbReference>
<proteinExistence type="predicted"/>
<feature type="transmembrane region" description="Helical" evidence="1">
    <location>
        <begin position="65"/>
        <end position="84"/>
    </location>
</feature>
<evidence type="ECO:0000256" key="1">
    <source>
        <dbReference type="SAM" id="Phobius"/>
    </source>
</evidence>
<keyword evidence="1" id="KW-0472">Membrane</keyword>
<protein>
    <submittedName>
        <fullName evidence="2">ABC-2 type transporter</fullName>
    </submittedName>
</protein>
<dbReference type="EMBL" id="JAAIII010000003">
    <property type="protein sequence ID" value="NMM93836.1"/>
    <property type="molecule type" value="Genomic_DNA"/>
</dbReference>
<organism evidence="2 3">
    <name type="scientific">Bifidobacterium oedipodis</name>
    <dbReference type="NCBI Taxonomy" id="2675322"/>
    <lineage>
        <taxon>Bacteria</taxon>
        <taxon>Bacillati</taxon>
        <taxon>Actinomycetota</taxon>
        <taxon>Actinomycetes</taxon>
        <taxon>Bifidobacteriales</taxon>
        <taxon>Bifidobacteriaceae</taxon>
        <taxon>Bifidobacterium</taxon>
    </lineage>
</organism>
<accession>A0A7Y0ER75</accession>
<name>A0A7Y0ER75_9BIFI</name>
<reference evidence="2 3" key="1">
    <citation type="submission" date="2020-02" db="EMBL/GenBank/DDBJ databases">
        <title>Characterization of phylogenetic diversity of novel bifidobacterial species isolated in Czech ZOOs.</title>
        <authorList>
            <person name="Lugli G.A."/>
            <person name="Vera N.B."/>
            <person name="Ventura M."/>
        </authorList>
    </citation>
    <scope>NUCLEOTIDE SEQUENCE [LARGE SCALE GENOMIC DNA]</scope>
    <source>
        <strain evidence="2 3">DSM 109957</strain>
    </source>
</reference>
<feature type="transmembrane region" description="Helical" evidence="1">
    <location>
        <begin position="12"/>
        <end position="30"/>
    </location>
</feature>
<dbReference type="AlphaFoldDB" id="A0A7Y0ER75"/>
<gene>
    <name evidence="2" type="ORF">G1C95_1023</name>
</gene>
<evidence type="ECO:0000313" key="3">
    <source>
        <dbReference type="Proteomes" id="UP000532194"/>
    </source>
</evidence>
<keyword evidence="1" id="KW-1133">Transmembrane helix</keyword>